<dbReference type="Gene3D" id="2.160.20.10">
    <property type="entry name" value="Single-stranded right-handed beta-helix, Pectin lyase-like"/>
    <property type="match status" value="2"/>
</dbReference>
<dbReference type="EMBL" id="QKXF01000020">
    <property type="protein sequence ID" value="RQM18777.1"/>
    <property type="molecule type" value="Genomic_DNA"/>
</dbReference>
<reference evidence="13 14" key="1">
    <citation type="submission" date="2018-06" db="EMBL/GenBank/DDBJ databases">
        <title>Comparative genomics of downy mildews reveals potential adaptations to biotrophy.</title>
        <authorList>
            <person name="Fletcher K."/>
            <person name="Klosterman S.J."/>
            <person name="Derevnina L."/>
            <person name="Martin F."/>
            <person name="Koike S."/>
            <person name="Reyes Chin-Wo S."/>
            <person name="Mou B."/>
            <person name="Michelmore R."/>
        </authorList>
    </citation>
    <scope>NUCLEOTIDE SEQUENCE [LARGE SCALE GENOMIC DNA]</scope>
    <source>
        <strain evidence="13 14">R13</strain>
    </source>
</reference>
<feature type="signal peptide" evidence="12">
    <location>
        <begin position="1"/>
        <end position="20"/>
    </location>
</feature>
<keyword evidence="6" id="KW-1015">Disulfide bond</keyword>
<evidence type="ECO:0000256" key="9">
    <source>
        <dbReference type="ARBA" id="ARBA00034074"/>
    </source>
</evidence>
<dbReference type="GO" id="GO:0071555">
    <property type="term" value="P:cell wall organization"/>
    <property type="evidence" value="ECO:0007669"/>
    <property type="project" value="UniProtKB-KW"/>
</dbReference>
<accession>A0A425CNY5</accession>
<keyword evidence="5 11" id="KW-0378">Hydrolase</keyword>
<evidence type="ECO:0000256" key="7">
    <source>
        <dbReference type="ARBA" id="ARBA00023295"/>
    </source>
</evidence>
<feature type="chain" id="PRO_5019440788" description="endo-polygalacturonase" evidence="12">
    <location>
        <begin position="21"/>
        <end position="480"/>
    </location>
</feature>
<evidence type="ECO:0000313" key="13">
    <source>
        <dbReference type="EMBL" id="RQM18777.1"/>
    </source>
</evidence>
<evidence type="ECO:0000256" key="5">
    <source>
        <dbReference type="ARBA" id="ARBA00022801"/>
    </source>
</evidence>
<evidence type="ECO:0000256" key="1">
    <source>
        <dbReference type="ARBA" id="ARBA00008834"/>
    </source>
</evidence>
<feature type="active site" evidence="10">
    <location>
        <position position="223"/>
    </location>
</feature>
<dbReference type="VEuPathDB" id="FungiDB:DD237_008196"/>
<dbReference type="SMART" id="SM00710">
    <property type="entry name" value="PbH1"/>
    <property type="match status" value="8"/>
</dbReference>
<evidence type="ECO:0000256" key="11">
    <source>
        <dbReference type="RuleBase" id="RU361169"/>
    </source>
</evidence>
<protein>
    <recommendedName>
        <fullName evidence="2">endo-polygalacturonase</fullName>
        <ecNumber evidence="2">3.2.1.15</ecNumber>
    </recommendedName>
</protein>
<dbReference type="GO" id="GO:0004650">
    <property type="term" value="F:polygalacturonase activity"/>
    <property type="evidence" value="ECO:0007669"/>
    <property type="project" value="UniProtKB-EC"/>
</dbReference>
<dbReference type="AlphaFoldDB" id="A0A425CNY5"/>
<keyword evidence="7 11" id="KW-0326">Glycosidase</keyword>
<dbReference type="InterPro" id="IPR050434">
    <property type="entry name" value="Glycosyl_hydrlase_28"/>
</dbReference>
<proteinExistence type="inferred from homology"/>
<dbReference type="InterPro" id="IPR006626">
    <property type="entry name" value="PbH1"/>
</dbReference>
<evidence type="ECO:0000256" key="8">
    <source>
        <dbReference type="ARBA" id="ARBA00023316"/>
    </source>
</evidence>
<evidence type="ECO:0000313" key="14">
    <source>
        <dbReference type="Proteomes" id="UP000286097"/>
    </source>
</evidence>
<dbReference type="InterPro" id="IPR000743">
    <property type="entry name" value="Glyco_hydro_28"/>
</dbReference>
<comment type="similarity">
    <text evidence="1 11">Belongs to the glycosyl hydrolase 28 family.</text>
</comment>
<dbReference type="InterPro" id="IPR012334">
    <property type="entry name" value="Pectin_lyas_fold"/>
</dbReference>
<evidence type="ECO:0000256" key="4">
    <source>
        <dbReference type="ARBA" id="ARBA00022737"/>
    </source>
</evidence>
<dbReference type="Proteomes" id="UP000286097">
    <property type="component" value="Unassembled WGS sequence"/>
</dbReference>
<dbReference type="SUPFAM" id="SSF51126">
    <property type="entry name" value="Pectin lyase-like"/>
    <property type="match status" value="2"/>
</dbReference>
<dbReference type="PANTHER" id="PTHR31884:SF1">
    <property type="entry name" value="POLYGALACTURONASE"/>
    <property type="match status" value="1"/>
</dbReference>
<evidence type="ECO:0000256" key="3">
    <source>
        <dbReference type="ARBA" id="ARBA00022729"/>
    </source>
</evidence>
<evidence type="ECO:0000256" key="10">
    <source>
        <dbReference type="PROSITE-ProRule" id="PRU10052"/>
    </source>
</evidence>
<comment type="catalytic activity">
    <reaction evidence="9">
        <text>(1,4-alpha-D-galacturonosyl)n+m + H2O = (1,4-alpha-D-galacturonosyl)n + (1,4-alpha-D-galacturonosyl)m.</text>
        <dbReference type="EC" id="3.2.1.15"/>
    </reaction>
</comment>
<sequence length="480" mass="51144">MNLFVLSFATLASFVAIANGASMIRQEAETGDSCNLTGTYQVGTDISSCSKITVGPLTVPAGVTLDLNRAKNGATINFVGVTTFGTKSWPGPLVTLSGNSLKVMGTGTLDGQGLWYWKQGTSIVRPVFFNVQSVIGSTISGFTIKNSPYRTFSIFTSQHTTLSGLTLDSTAGNGLAKNTDGFDMSLNEHVTITGNHIYNQDDCLAMQSSINTTFSGNTCSGGHGISIGSLGGKVVDETTTVSGLYAEGNIIINSDNGLRIKTVTDTGMDNGVVTNVKYIKNVLKNVRNAIAIHADYSRPLGAYNGIADSLVTISDVTVDGLTGSVGQKYDIVLNPRVVSKWTFSNIKLSAPEASLYVFVASGVIEGQGSWDWKQGRSIICPDFFCLHNVISSTVSDITIKNMPFHTFSVVTCKDTTLTALAIDARAGYGIAKNTAGFGLTMNDHVTIYKNTINNQDDCLAMQSSTNTIHLDYYDQQGCRQ</sequence>
<gene>
    <name evidence="13" type="ORF">DD237_008196</name>
</gene>
<dbReference type="InterPro" id="IPR011050">
    <property type="entry name" value="Pectin_lyase_fold/virulence"/>
</dbReference>
<dbReference type="Pfam" id="PF00295">
    <property type="entry name" value="Glyco_hydro_28"/>
    <property type="match status" value="2"/>
</dbReference>
<keyword evidence="4" id="KW-0677">Repeat</keyword>
<comment type="caution">
    <text evidence="13">The sequence shown here is derived from an EMBL/GenBank/DDBJ whole genome shotgun (WGS) entry which is preliminary data.</text>
</comment>
<evidence type="ECO:0000256" key="12">
    <source>
        <dbReference type="SAM" id="SignalP"/>
    </source>
</evidence>
<organism evidence="13 14">
    <name type="scientific">Peronospora effusa</name>
    <dbReference type="NCBI Taxonomy" id="542832"/>
    <lineage>
        <taxon>Eukaryota</taxon>
        <taxon>Sar</taxon>
        <taxon>Stramenopiles</taxon>
        <taxon>Oomycota</taxon>
        <taxon>Peronosporomycetes</taxon>
        <taxon>Peronosporales</taxon>
        <taxon>Peronosporaceae</taxon>
        <taxon>Peronospora</taxon>
    </lineage>
</organism>
<dbReference type="PROSITE" id="PS00502">
    <property type="entry name" value="POLYGALACTURONASE"/>
    <property type="match status" value="1"/>
</dbReference>
<keyword evidence="8" id="KW-0961">Cell wall biogenesis/degradation</keyword>
<evidence type="ECO:0000256" key="6">
    <source>
        <dbReference type="ARBA" id="ARBA00023157"/>
    </source>
</evidence>
<name>A0A425CNY5_9STRA</name>
<keyword evidence="3 12" id="KW-0732">Signal</keyword>
<dbReference type="EC" id="3.2.1.15" evidence="2"/>
<dbReference type="GO" id="GO:0005576">
    <property type="term" value="C:extracellular region"/>
    <property type="evidence" value="ECO:0007669"/>
    <property type="project" value="TreeGrafter"/>
</dbReference>
<dbReference type="PANTHER" id="PTHR31884">
    <property type="entry name" value="POLYGALACTURONASE"/>
    <property type="match status" value="1"/>
</dbReference>
<evidence type="ECO:0000256" key="2">
    <source>
        <dbReference type="ARBA" id="ARBA00012736"/>
    </source>
</evidence>
<dbReference type="GO" id="GO:0045490">
    <property type="term" value="P:pectin catabolic process"/>
    <property type="evidence" value="ECO:0007669"/>
    <property type="project" value="TreeGrafter"/>
</dbReference>